<dbReference type="HAMAP" id="MF_01876">
    <property type="entry name" value="PsiMP_glycosidase"/>
    <property type="match status" value="1"/>
</dbReference>
<evidence type="ECO:0000313" key="7">
    <source>
        <dbReference type="EMBL" id="OAV88190.1"/>
    </source>
</evidence>
<organism evidence="7">
    <name type="scientific">Puccinia triticina (isolate 1-1 / race 1 (BBBD))</name>
    <name type="common">Brown leaf rust fungus</name>
    <dbReference type="NCBI Taxonomy" id="630390"/>
    <lineage>
        <taxon>Eukaryota</taxon>
        <taxon>Fungi</taxon>
        <taxon>Dikarya</taxon>
        <taxon>Basidiomycota</taxon>
        <taxon>Pucciniomycotina</taxon>
        <taxon>Pucciniomycetes</taxon>
        <taxon>Pucciniales</taxon>
        <taxon>Pucciniaceae</taxon>
        <taxon>Puccinia</taxon>
    </lineage>
</organism>
<gene>
    <name evidence="7" type="ORF">PTTG_00685</name>
</gene>
<accession>A0A180G6F7</accession>
<evidence type="ECO:0000256" key="5">
    <source>
        <dbReference type="ARBA" id="ARBA00023295"/>
    </source>
</evidence>
<dbReference type="GO" id="GO:0004730">
    <property type="term" value="F:pseudouridylate synthase activity"/>
    <property type="evidence" value="ECO:0007669"/>
    <property type="project" value="InterPro"/>
</dbReference>
<keyword evidence="9" id="KW-1185">Reference proteome</keyword>
<dbReference type="Gene3D" id="3.40.1190.20">
    <property type="match status" value="1"/>
</dbReference>
<dbReference type="GO" id="GO:0046872">
    <property type="term" value="F:metal ion binding"/>
    <property type="evidence" value="ECO:0007669"/>
    <property type="project" value="UniProtKB-KW"/>
</dbReference>
<proteinExistence type="inferred from homology"/>
<dbReference type="PANTHER" id="PTHR42909">
    <property type="entry name" value="ZGC:136858"/>
    <property type="match status" value="1"/>
</dbReference>
<evidence type="ECO:0000256" key="4">
    <source>
        <dbReference type="ARBA" id="ARBA00023239"/>
    </source>
</evidence>
<reference evidence="8 9" key="3">
    <citation type="journal article" date="2017" name="G3 (Bethesda)">
        <title>Comparative analysis highlights variable genome content of wheat rusts and divergence of the mating loci.</title>
        <authorList>
            <person name="Cuomo C.A."/>
            <person name="Bakkeren G."/>
            <person name="Khalil H.B."/>
            <person name="Panwar V."/>
            <person name="Joly D."/>
            <person name="Linning R."/>
            <person name="Sakthikumar S."/>
            <person name="Song X."/>
            <person name="Adiconis X."/>
            <person name="Fan L."/>
            <person name="Goldberg J.M."/>
            <person name="Levin J.Z."/>
            <person name="Young S."/>
            <person name="Zeng Q."/>
            <person name="Anikster Y."/>
            <person name="Bruce M."/>
            <person name="Wang M."/>
            <person name="Yin C."/>
            <person name="McCallum B."/>
            <person name="Szabo L.J."/>
            <person name="Hulbert S."/>
            <person name="Chen X."/>
            <person name="Fellers J.P."/>
        </authorList>
    </citation>
    <scope>NUCLEOTIDE SEQUENCE</scope>
    <source>
        <strain evidence="8">isolate 1-1 / race 1 (BBBD)</strain>
        <strain evidence="9">Isolate 1-1 / race 1 (BBBD)</strain>
    </source>
</reference>
<dbReference type="InterPro" id="IPR007342">
    <property type="entry name" value="PsuG"/>
</dbReference>
<feature type="domain" description="Carbohydrate kinase PfkB" evidence="6">
    <location>
        <begin position="387"/>
        <end position="545"/>
    </location>
</feature>
<dbReference type="PANTHER" id="PTHR42909:SF1">
    <property type="entry name" value="CARBOHYDRATE KINASE PFKB DOMAIN-CONTAINING PROTEIN"/>
    <property type="match status" value="1"/>
</dbReference>
<keyword evidence="4" id="KW-0456">Lyase</keyword>
<dbReference type="OrthoDB" id="198885at2759"/>
<dbReference type="Proteomes" id="UP000005240">
    <property type="component" value="Unassembled WGS sequence"/>
</dbReference>
<reference evidence="7" key="2">
    <citation type="submission" date="2016-05" db="EMBL/GenBank/DDBJ databases">
        <title>Comparative analysis highlights variable genome content of wheat rusts and divergence of the mating loci.</title>
        <authorList>
            <person name="Cuomo C.A."/>
            <person name="Bakkeren G."/>
            <person name="Szabo L."/>
            <person name="Khalil H."/>
            <person name="Joly D."/>
            <person name="Goldberg J."/>
            <person name="Young S."/>
            <person name="Zeng Q."/>
            <person name="Fellers J."/>
        </authorList>
    </citation>
    <scope>NUCLEOTIDE SEQUENCE [LARGE SCALE GENOMIC DNA]</scope>
    <source>
        <strain evidence="7">1-1 BBBD Race 1</strain>
    </source>
</reference>
<keyword evidence="5" id="KW-0326">Glycosidase</keyword>
<dbReference type="Pfam" id="PF00294">
    <property type="entry name" value="PfkB"/>
    <property type="match status" value="1"/>
</dbReference>
<reference evidence="8" key="4">
    <citation type="submission" date="2025-05" db="UniProtKB">
        <authorList>
            <consortium name="EnsemblFungi"/>
        </authorList>
    </citation>
    <scope>IDENTIFICATION</scope>
    <source>
        <strain evidence="8">isolate 1-1 / race 1 (BBBD)</strain>
    </source>
</reference>
<dbReference type="InterPro" id="IPR029056">
    <property type="entry name" value="Ribokinase-like"/>
</dbReference>
<evidence type="ECO:0000313" key="8">
    <source>
        <dbReference type="EnsemblFungi" id="PTTG_00685-t43_1-p1"/>
    </source>
</evidence>
<evidence type="ECO:0000256" key="2">
    <source>
        <dbReference type="ARBA" id="ARBA00022801"/>
    </source>
</evidence>
<evidence type="ECO:0000256" key="3">
    <source>
        <dbReference type="ARBA" id="ARBA00023211"/>
    </source>
</evidence>
<keyword evidence="1" id="KW-0479">Metal-binding</keyword>
<sequence>MLSLGRAGPSRSLIHISRALHPKHLSAAAHTPAGHHDHLDRLRRFIDPSPEFIDAKRASRPVIALESTILTHGLPASSALKLAVELEEIAKGLGVVPVHIALIAGRIKLGLSANDLHHLLHSVPPSNLLKLGRRDLPSAITQKLSGGTTVSATMTIAHLAGIKVFATGGIGGVHRGAVHTMDVSSDLTELARTPVAVVCSGVKSILDIPLTLEYLETLGVPVISFSKTKEFPAFYSPKSGYDAPFNSSSTLECAQTIYHSDLLNLNSGTLVAVPIPSQYTQSGNLIQEAVERAVQESEKLGINTLGKSVTPWLLNRVKELSDGKSVDANIGLIKNNVLVASQIAKNYNDLILASQPTSPSKIPDSATGLERVEEGSAESVREGCKMMAIGAAAIDITSRVPGGDQTNPLATRSTSPGSVKMSLGGVALNIARTSHRLGVKDVMLVSQLATDCSFANYLLSHLRSIGLRSDGIHRNRHASTGIVNMFLDHNGDLLGGVADLKSIEDLDYQLISNLVRNRKPKVVCFDANLSSDGIFRLLQTCHEADSIITAFEPTSVSKSTRIMKSLVGLYRSTDGRKKLTMMFPNLQELKEIHETGILNSCVEELESVEYFKSLQALQADERFLERVRKTSPGWVTQSGTLQIAMKLLPFVDFLVIKNGADGLVLVATNVQSSNHHLFPSAPSLQQRQEQHTRAGHHPWIFNQAHTLCFKYFPALRSVTPAENHDASQPIVPGNQGIVNVTGAGDSLCATILSAVALHEPTHTRLTFDWDEVIESAQRMAVQTLCTDQSVGK</sequence>
<dbReference type="InterPro" id="IPR022830">
    <property type="entry name" value="Indigdn_synthA-like"/>
</dbReference>
<protein>
    <submittedName>
        <fullName evidence="8">PfkB domain-containing protein</fullName>
    </submittedName>
</protein>
<evidence type="ECO:0000256" key="1">
    <source>
        <dbReference type="ARBA" id="ARBA00022723"/>
    </source>
</evidence>
<evidence type="ECO:0000313" key="9">
    <source>
        <dbReference type="Proteomes" id="UP000005240"/>
    </source>
</evidence>
<dbReference type="EnsemblFungi" id="PTTG_00685-t43_1">
    <property type="protein sequence ID" value="PTTG_00685-t43_1-p1"/>
    <property type="gene ID" value="PTTG_00685"/>
</dbReference>
<evidence type="ECO:0000259" key="6">
    <source>
        <dbReference type="Pfam" id="PF00294"/>
    </source>
</evidence>
<keyword evidence="2" id="KW-0378">Hydrolase</keyword>
<dbReference type="SUPFAM" id="SSF110581">
    <property type="entry name" value="Indigoidine synthase A-like"/>
    <property type="match status" value="1"/>
</dbReference>
<dbReference type="GO" id="GO:0016798">
    <property type="term" value="F:hydrolase activity, acting on glycosyl bonds"/>
    <property type="evidence" value="ECO:0007669"/>
    <property type="project" value="UniProtKB-KW"/>
</dbReference>
<dbReference type="Pfam" id="PF04227">
    <property type="entry name" value="Indigoidine_A"/>
    <property type="match status" value="1"/>
</dbReference>
<reference evidence="7" key="1">
    <citation type="submission" date="2009-11" db="EMBL/GenBank/DDBJ databases">
        <authorList>
            <consortium name="The Broad Institute Genome Sequencing Platform"/>
            <person name="Ward D."/>
            <person name="Feldgarden M."/>
            <person name="Earl A."/>
            <person name="Young S.K."/>
            <person name="Zeng Q."/>
            <person name="Koehrsen M."/>
            <person name="Alvarado L."/>
            <person name="Berlin A."/>
            <person name="Bochicchio J."/>
            <person name="Borenstein D."/>
            <person name="Chapman S.B."/>
            <person name="Chen Z."/>
            <person name="Engels R."/>
            <person name="Freedman E."/>
            <person name="Gellesch M."/>
            <person name="Goldberg J."/>
            <person name="Griggs A."/>
            <person name="Gujja S."/>
            <person name="Heilman E."/>
            <person name="Heiman D."/>
            <person name="Hepburn T."/>
            <person name="Howarth C."/>
            <person name="Jen D."/>
            <person name="Larson L."/>
            <person name="Lewis B."/>
            <person name="Mehta T."/>
            <person name="Park D."/>
            <person name="Pearson M."/>
            <person name="Roberts A."/>
            <person name="Saif S."/>
            <person name="Shea T."/>
            <person name="Shenoy N."/>
            <person name="Sisk P."/>
            <person name="Stolte C."/>
            <person name="Sykes S."/>
            <person name="Thomson T."/>
            <person name="Walk T."/>
            <person name="White J."/>
            <person name="Yandava C."/>
            <person name="Izard J."/>
            <person name="Baranova O.V."/>
            <person name="Blanton J.M."/>
            <person name="Tanner A.C."/>
            <person name="Dewhirst F.E."/>
            <person name="Haas B."/>
            <person name="Nusbaum C."/>
            <person name="Birren B."/>
        </authorList>
    </citation>
    <scope>NUCLEOTIDE SEQUENCE [LARGE SCALE GENOMIC DNA]</scope>
    <source>
        <strain evidence="7">1-1 BBBD Race 1</strain>
    </source>
</reference>
<dbReference type="VEuPathDB" id="FungiDB:PTTG_00685"/>
<dbReference type="GO" id="GO:0005737">
    <property type="term" value="C:cytoplasm"/>
    <property type="evidence" value="ECO:0007669"/>
    <property type="project" value="TreeGrafter"/>
</dbReference>
<dbReference type="EMBL" id="ADAS02000201">
    <property type="protein sequence ID" value="OAV88190.1"/>
    <property type="molecule type" value="Genomic_DNA"/>
</dbReference>
<dbReference type="AlphaFoldDB" id="A0A180G6F7"/>
<dbReference type="InterPro" id="IPR011611">
    <property type="entry name" value="PfkB_dom"/>
</dbReference>
<dbReference type="SUPFAM" id="SSF53613">
    <property type="entry name" value="Ribokinase-like"/>
    <property type="match status" value="1"/>
</dbReference>
<dbReference type="Gene3D" id="3.40.1790.10">
    <property type="entry name" value="Indigoidine synthase domain"/>
    <property type="match status" value="1"/>
</dbReference>
<keyword evidence="3" id="KW-0464">Manganese</keyword>
<name>A0A180G6F7_PUCT1</name>